<name>A0A2R5EVF0_9BACL</name>
<reference evidence="3 4" key="1">
    <citation type="submission" date="2017-08" db="EMBL/GenBank/DDBJ databases">
        <title>Substantial Increase in Enzyme Production by Combined Drug-Resistance Mutations in Paenibacillus agaridevorans.</title>
        <authorList>
            <person name="Tanaka Y."/>
            <person name="Funane K."/>
            <person name="Hosaka T."/>
            <person name="Shiwa Y."/>
            <person name="Fujita N."/>
            <person name="Miyazaki T."/>
            <person name="Yoshikawa H."/>
            <person name="Murakami K."/>
            <person name="Kasahara K."/>
            <person name="Inaoka T."/>
            <person name="Hiraga Y."/>
            <person name="Ochi K."/>
        </authorList>
    </citation>
    <scope>NUCLEOTIDE SEQUENCE [LARGE SCALE GENOMIC DNA]</scope>
    <source>
        <strain evidence="3 4">T-3040</strain>
    </source>
</reference>
<dbReference type="InterPro" id="IPR012854">
    <property type="entry name" value="Cu_amine_oxidase-like_N"/>
</dbReference>
<evidence type="ECO:0000259" key="2">
    <source>
        <dbReference type="Pfam" id="PF07833"/>
    </source>
</evidence>
<comment type="caution">
    <text evidence="3">The sequence shown here is derived from an EMBL/GenBank/DDBJ whole genome shotgun (WGS) entry which is preliminary data.</text>
</comment>
<organism evidence="3 4">
    <name type="scientific">Paenibacillus agaridevorans</name>
    <dbReference type="NCBI Taxonomy" id="171404"/>
    <lineage>
        <taxon>Bacteria</taxon>
        <taxon>Bacillati</taxon>
        <taxon>Bacillota</taxon>
        <taxon>Bacilli</taxon>
        <taxon>Bacillales</taxon>
        <taxon>Paenibacillaceae</taxon>
        <taxon>Paenibacillus</taxon>
    </lineage>
</organism>
<evidence type="ECO:0000313" key="4">
    <source>
        <dbReference type="Proteomes" id="UP000245202"/>
    </source>
</evidence>
<dbReference type="SUPFAM" id="SSF55383">
    <property type="entry name" value="Copper amine oxidase, domain N"/>
    <property type="match status" value="2"/>
</dbReference>
<dbReference type="AlphaFoldDB" id="A0A2R5EVF0"/>
<feature type="signal peptide" evidence="1">
    <location>
        <begin position="1"/>
        <end position="23"/>
    </location>
</feature>
<gene>
    <name evidence="3" type="ORF">PAT3040_05401</name>
</gene>
<evidence type="ECO:0000256" key="1">
    <source>
        <dbReference type="SAM" id="SignalP"/>
    </source>
</evidence>
<accession>A0A2R5EVF0</accession>
<protein>
    <submittedName>
        <fullName evidence="3">Copper amine oxidase, partial</fullName>
    </submittedName>
</protein>
<feature type="chain" id="PRO_5015356282" evidence="1">
    <location>
        <begin position="24"/>
        <end position="282"/>
    </location>
</feature>
<dbReference type="Pfam" id="PF07833">
    <property type="entry name" value="Cu_amine_oxidN1"/>
    <property type="match status" value="1"/>
</dbReference>
<sequence length="282" mass="31897">MKKTVIAIMIAVLLSMSASTVYAADKLIIIDGVTVASDVKPELKNQRMMVPVRVISENLGANVEWLNPEVVITKGDLKVTLSINSSTAQMNDDKVQLDVRPYKKNNRVFVPLRFIAQAFGCNVNYANNIVTVDTPPLLIDGVQVRALQHEYHMTMGGVISHYTGPSYNKSIYHIFAENKGDKVEAPKDYSWRYTMDILGSYYKGAQFDFLDQKGKSLLRYDVYSIVNAFPAELLAEYPPMLLHDVTEDQWYLFNDTAWKSIYEIMDTAEQNGFKKEISNTVV</sequence>
<dbReference type="InterPro" id="IPR036582">
    <property type="entry name" value="Mao_N_sf"/>
</dbReference>
<dbReference type="RefSeq" id="WP_108995114.1">
    <property type="nucleotide sequence ID" value="NZ_BDQX01000339.1"/>
</dbReference>
<evidence type="ECO:0000313" key="3">
    <source>
        <dbReference type="EMBL" id="GBG10650.1"/>
    </source>
</evidence>
<keyword evidence="1" id="KW-0732">Signal</keyword>
<dbReference type="EMBL" id="BDQX01000339">
    <property type="protein sequence ID" value="GBG10650.1"/>
    <property type="molecule type" value="Genomic_DNA"/>
</dbReference>
<dbReference type="Gene3D" id="3.30.457.10">
    <property type="entry name" value="Copper amine oxidase-like, N-terminal domain"/>
    <property type="match status" value="1"/>
</dbReference>
<keyword evidence="4" id="KW-1185">Reference proteome</keyword>
<dbReference type="Proteomes" id="UP000245202">
    <property type="component" value="Unassembled WGS sequence"/>
</dbReference>
<feature type="domain" description="Copper amine oxidase-like N-terminal" evidence="2">
    <location>
        <begin position="30"/>
        <end position="132"/>
    </location>
</feature>
<proteinExistence type="predicted"/>